<gene>
    <name evidence="2" type="ORF">N7482_006313</name>
</gene>
<comment type="caution">
    <text evidence="2">The sequence shown here is derived from an EMBL/GenBank/DDBJ whole genome shotgun (WGS) entry which is preliminary data.</text>
</comment>
<organism evidence="2 3">
    <name type="scientific">Penicillium canariense</name>
    <dbReference type="NCBI Taxonomy" id="189055"/>
    <lineage>
        <taxon>Eukaryota</taxon>
        <taxon>Fungi</taxon>
        <taxon>Dikarya</taxon>
        <taxon>Ascomycota</taxon>
        <taxon>Pezizomycotina</taxon>
        <taxon>Eurotiomycetes</taxon>
        <taxon>Eurotiomycetidae</taxon>
        <taxon>Eurotiales</taxon>
        <taxon>Aspergillaceae</taxon>
        <taxon>Penicillium</taxon>
    </lineage>
</organism>
<feature type="compositionally biased region" description="Basic and acidic residues" evidence="1">
    <location>
        <begin position="27"/>
        <end position="51"/>
    </location>
</feature>
<proteinExistence type="predicted"/>
<dbReference type="Proteomes" id="UP001149163">
    <property type="component" value="Unassembled WGS sequence"/>
</dbReference>
<feature type="compositionally biased region" description="Polar residues" evidence="1">
    <location>
        <begin position="58"/>
        <end position="67"/>
    </location>
</feature>
<evidence type="ECO:0000256" key="1">
    <source>
        <dbReference type="SAM" id="MobiDB-lite"/>
    </source>
</evidence>
<protein>
    <submittedName>
        <fullName evidence="2">Uncharacterized protein</fullName>
    </submittedName>
</protein>
<dbReference type="RefSeq" id="XP_056543993.1">
    <property type="nucleotide sequence ID" value="XM_056688438.1"/>
</dbReference>
<dbReference type="GeneID" id="81427614"/>
<dbReference type="EMBL" id="JAPQKN010000003">
    <property type="protein sequence ID" value="KAJ5167532.1"/>
    <property type="molecule type" value="Genomic_DNA"/>
</dbReference>
<keyword evidence="3" id="KW-1185">Reference proteome</keyword>
<reference evidence="2" key="2">
    <citation type="journal article" date="2023" name="IMA Fungus">
        <title>Comparative genomic study of the Penicillium genus elucidates a diverse pangenome and 15 lateral gene transfer events.</title>
        <authorList>
            <person name="Petersen C."/>
            <person name="Sorensen T."/>
            <person name="Nielsen M.R."/>
            <person name="Sondergaard T.E."/>
            <person name="Sorensen J.L."/>
            <person name="Fitzpatrick D.A."/>
            <person name="Frisvad J.C."/>
            <person name="Nielsen K.L."/>
        </authorList>
    </citation>
    <scope>NUCLEOTIDE SEQUENCE</scope>
    <source>
        <strain evidence="2">IBT 26290</strain>
    </source>
</reference>
<dbReference type="OrthoDB" id="3260716at2759"/>
<dbReference type="AlphaFoldDB" id="A0A9W9LNC9"/>
<evidence type="ECO:0000313" key="3">
    <source>
        <dbReference type="Proteomes" id="UP001149163"/>
    </source>
</evidence>
<evidence type="ECO:0000313" key="2">
    <source>
        <dbReference type="EMBL" id="KAJ5167532.1"/>
    </source>
</evidence>
<sequence length="201" mass="21712">MSHLKNADSLNPKQGSFKPSVAPDGPMTEKGHQPGRKVNEADQRPEFHLESHPPGTAPASSSYTPNTVHEVGGQANNPNVLRGHGKESVQTTAADTLMGATSADVHTGMGKPLQGQTNVELAHDGAHGRKKQPAGLEGVGASREDHGMERKLPDQRGYEKEQTQSGRRGNKGERAAEDMEPEPAETLDKEWNYEPTTKRNK</sequence>
<accession>A0A9W9LNC9</accession>
<feature type="region of interest" description="Disordered" evidence="1">
    <location>
        <begin position="1"/>
        <end position="201"/>
    </location>
</feature>
<reference evidence="2" key="1">
    <citation type="submission" date="2022-11" db="EMBL/GenBank/DDBJ databases">
        <authorList>
            <person name="Petersen C."/>
        </authorList>
    </citation>
    <scope>NUCLEOTIDE SEQUENCE</scope>
    <source>
        <strain evidence="2">IBT 26290</strain>
    </source>
</reference>
<feature type="compositionally biased region" description="Basic and acidic residues" evidence="1">
    <location>
        <begin position="142"/>
        <end position="162"/>
    </location>
</feature>
<name>A0A9W9LNC9_9EURO</name>